<dbReference type="GO" id="GO:0032259">
    <property type="term" value="P:methylation"/>
    <property type="evidence" value="ECO:0007669"/>
    <property type="project" value="UniProtKB-KW"/>
</dbReference>
<keyword evidence="9" id="KW-1185">Reference proteome</keyword>
<dbReference type="Pfam" id="PF02636">
    <property type="entry name" value="Methyltransf_28"/>
    <property type="match status" value="1"/>
</dbReference>
<sequence length="467" mass="53281">MSLRPNNSFKNRDEGVDFFWIPQSTSTGGPLDLEHVHATSMRGHRFMLLREYIHRSLYEEGKGYFQNTAPPVAAMRAPIDFSELAGRSDYEREIGKAYAVDIDRSSWLTPAEIFQPYYAYAIARRIERAHLARRTGGTRRSDKPDGHLCLVVEIGAGTGTLAHGILTYLRSVCGLNAKYILVEISSSCIALQKQRLQEFMPSKQVQWIQKCATMLQPDDFKPLGVALDEAHVVATEVLDNMPHDCIVYDENSKGYLQTVVEARHGTGVLPLVFPTLHRFPLEDGPIQRALGVWFSADREIVSPFPWHEWIKQIFHSILPNDKYSAQQIFIPTMTVKLLDAIKRCFRNHLTLTFADFDYLPNTLPGEDGPLIQMRQHKHTIPFSAFEDAPMYKCDIMFPTNFHYFQSAVQSIFSDQRTHVEVMKSDQFIRQHNGDKSGTQTLSGYDPLLDDFKNTSFLLGTLEKENEE</sequence>
<evidence type="ECO:0000256" key="1">
    <source>
        <dbReference type="ARBA" id="ARBA00004173"/>
    </source>
</evidence>
<accession>A0A5J4Z1G1</accession>
<evidence type="ECO:0000256" key="3">
    <source>
        <dbReference type="ARBA" id="ARBA00022603"/>
    </source>
</evidence>
<evidence type="ECO:0000313" key="9">
    <source>
        <dbReference type="Proteomes" id="UP000324585"/>
    </source>
</evidence>
<dbReference type="EC" id="2.1.1.320" evidence="7"/>
<keyword evidence="3 7" id="KW-0489">Methyltransferase</keyword>
<gene>
    <name evidence="8" type="ORF">FVE85_0236</name>
</gene>
<dbReference type="Proteomes" id="UP000324585">
    <property type="component" value="Unassembled WGS sequence"/>
</dbReference>
<dbReference type="Gene3D" id="3.40.50.12710">
    <property type="match status" value="1"/>
</dbReference>
<dbReference type="EMBL" id="VRMN01000002">
    <property type="protein sequence ID" value="KAA8496507.1"/>
    <property type="molecule type" value="Genomic_DNA"/>
</dbReference>
<proteinExistence type="inferred from homology"/>
<dbReference type="InterPro" id="IPR029063">
    <property type="entry name" value="SAM-dependent_MTases_sf"/>
</dbReference>
<evidence type="ECO:0000256" key="5">
    <source>
        <dbReference type="ARBA" id="ARBA00023128"/>
    </source>
</evidence>
<comment type="subcellular location">
    <subcellularLocation>
        <location evidence="1 7">Mitochondrion</location>
    </subcellularLocation>
</comment>
<evidence type="ECO:0000313" key="8">
    <source>
        <dbReference type="EMBL" id="KAA8496507.1"/>
    </source>
</evidence>
<dbReference type="GO" id="GO:0035243">
    <property type="term" value="F:protein-arginine omega-N symmetric methyltransferase activity"/>
    <property type="evidence" value="ECO:0007669"/>
    <property type="project" value="UniProtKB-EC"/>
</dbReference>
<name>A0A5J4Z1G1_PORPP</name>
<comment type="similarity">
    <text evidence="2 7">Belongs to the NDUFAF7 family.</text>
</comment>
<dbReference type="GO" id="GO:0005739">
    <property type="term" value="C:mitochondrion"/>
    <property type="evidence" value="ECO:0007669"/>
    <property type="project" value="UniProtKB-SubCell"/>
</dbReference>
<keyword evidence="5 7" id="KW-0496">Mitochondrion</keyword>
<protein>
    <recommendedName>
        <fullName evidence="7">Protein arginine methyltransferase NDUFAF7</fullName>
        <ecNumber evidence="7">2.1.1.320</ecNumber>
    </recommendedName>
</protein>
<keyword evidence="4 7" id="KW-0808">Transferase</keyword>
<evidence type="ECO:0000256" key="6">
    <source>
        <dbReference type="ARBA" id="ARBA00048612"/>
    </source>
</evidence>
<dbReference type="OrthoDB" id="17415at2759"/>
<dbReference type="SUPFAM" id="SSF53335">
    <property type="entry name" value="S-adenosyl-L-methionine-dependent methyltransferases"/>
    <property type="match status" value="1"/>
</dbReference>
<comment type="catalytic activity">
    <reaction evidence="6 7">
        <text>L-arginyl-[protein] + 2 S-adenosyl-L-methionine = N(omega),N(omega)'-dimethyl-L-arginyl-[protein] + 2 S-adenosyl-L-homocysteine + 2 H(+)</text>
        <dbReference type="Rhea" id="RHEA:48108"/>
        <dbReference type="Rhea" id="RHEA-COMP:10532"/>
        <dbReference type="Rhea" id="RHEA-COMP:11992"/>
        <dbReference type="ChEBI" id="CHEBI:15378"/>
        <dbReference type="ChEBI" id="CHEBI:29965"/>
        <dbReference type="ChEBI" id="CHEBI:57856"/>
        <dbReference type="ChEBI" id="CHEBI:59789"/>
        <dbReference type="ChEBI" id="CHEBI:88221"/>
        <dbReference type="EC" id="2.1.1.320"/>
    </reaction>
</comment>
<organism evidence="8 9">
    <name type="scientific">Porphyridium purpureum</name>
    <name type="common">Red alga</name>
    <name type="synonym">Porphyridium cruentum</name>
    <dbReference type="NCBI Taxonomy" id="35688"/>
    <lineage>
        <taxon>Eukaryota</taxon>
        <taxon>Rhodophyta</taxon>
        <taxon>Bangiophyceae</taxon>
        <taxon>Porphyridiales</taxon>
        <taxon>Porphyridiaceae</taxon>
        <taxon>Porphyridium</taxon>
    </lineage>
</organism>
<comment type="caution">
    <text evidence="8">The sequence shown here is derived from an EMBL/GenBank/DDBJ whole genome shotgun (WGS) entry which is preliminary data.</text>
</comment>
<dbReference type="OMA" id="LPFAPNM"/>
<comment type="function">
    <text evidence="7">Arginine methyltransferase involved in the assembly or stability of mitochondrial NADH:ubiquinone oxidoreductase complex (complex I).</text>
</comment>
<dbReference type="InterPro" id="IPR003788">
    <property type="entry name" value="NDUFAF7"/>
</dbReference>
<dbReference type="InterPro" id="IPR038375">
    <property type="entry name" value="NDUFAF7_sf"/>
</dbReference>
<dbReference type="AlphaFoldDB" id="A0A5J4Z1G1"/>
<dbReference type="PANTHER" id="PTHR12049">
    <property type="entry name" value="PROTEIN ARGININE METHYLTRANSFERASE NDUFAF7, MITOCHONDRIAL"/>
    <property type="match status" value="1"/>
</dbReference>
<reference evidence="9" key="1">
    <citation type="journal article" date="2019" name="Nat. Commun.">
        <title>Expansion of phycobilisome linker gene families in mesophilic red algae.</title>
        <authorList>
            <person name="Lee J."/>
            <person name="Kim D."/>
            <person name="Bhattacharya D."/>
            <person name="Yoon H.S."/>
        </authorList>
    </citation>
    <scope>NUCLEOTIDE SEQUENCE [LARGE SCALE GENOMIC DNA]</scope>
    <source>
        <strain evidence="9">CCMP 1328</strain>
    </source>
</reference>
<evidence type="ECO:0000256" key="7">
    <source>
        <dbReference type="RuleBase" id="RU364114"/>
    </source>
</evidence>
<evidence type="ECO:0000256" key="2">
    <source>
        <dbReference type="ARBA" id="ARBA00005891"/>
    </source>
</evidence>
<evidence type="ECO:0000256" key="4">
    <source>
        <dbReference type="ARBA" id="ARBA00022679"/>
    </source>
</evidence>
<dbReference type="PANTHER" id="PTHR12049:SF5">
    <property type="entry name" value="PROTEIN ARGININE METHYLTRANSFERASE NDUFAF7 HOMOLOG, MITOCHONDRIAL"/>
    <property type="match status" value="1"/>
</dbReference>